<evidence type="ECO:0000313" key="4">
    <source>
        <dbReference type="EMBL" id="SPD12072.1"/>
    </source>
</evidence>
<gene>
    <name evidence="4" type="ORF">FSB_LOCUS39954</name>
</gene>
<keyword evidence="2" id="KW-0560">Oxidoreductase</keyword>
<dbReference type="InterPro" id="IPR050608">
    <property type="entry name" value="NmrA-type/Isoflavone_red_sf"/>
</dbReference>
<sequence length="394" mass="42999">MCGSTPNVSETDRTLIIGSTGFIGRFVAETSLDYGRPTYLLVRSGPTCPSKASTIKSLQERGAIVIHGSIEDRDSMEKVLKEHKIEVVISVVGGAHISAQLGLIEAIKAVGTVKRFFPSEFGHDIDRTDPVEPGLALYNEKRKVRRSTEASGIPYTYICCNSIAAWPYHDNHHPADVFPPLDSFHVYGDGTVKAYFVAGADIGKFTIKSIDDDRTLNKTIHFRPSSNMLNINELASLWEDKIGRKLPRITISEDDLLVAAKEMRIPQSIVAALTHDIFINGCQVNYSMDKPTDIEVGTLYPDTPFRTIDECFKDFAGKISDISKAVDKPISNDAKNFAGKISDISKAVDKPISNDAKDFAGKISDISKAVDKPISNDAIIVPNSKPEALAISAA</sequence>
<dbReference type="PANTHER" id="PTHR43349">
    <property type="entry name" value="PINORESINOL REDUCTASE-RELATED"/>
    <property type="match status" value="1"/>
</dbReference>
<organism evidence="4">
    <name type="scientific">Fagus sylvatica</name>
    <name type="common">Beechnut</name>
    <dbReference type="NCBI Taxonomy" id="28930"/>
    <lineage>
        <taxon>Eukaryota</taxon>
        <taxon>Viridiplantae</taxon>
        <taxon>Streptophyta</taxon>
        <taxon>Embryophyta</taxon>
        <taxon>Tracheophyta</taxon>
        <taxon>Spermatophyta</taxon>
        <taxon>Magnoliopsida</taxon>
        <taxon>eudicotyledons</taxon>
        <taxon>Gunneridae</taxon>
        <taxon>Pentapetalae</taxon>
        <taxon>rosids</taxon>
        <taxon>fabids</taxon>
        <taxon>Fagales</taxon>
        <taxon>Fagaceae</taxon>
        <taxon>Fagus</taxon>
    </lineage>
</organism>
<name>A0A2N9HIP5_FAGSY</name>
<dbReference type="SUPFAM" id="SSF51735">
    <property type="entry name" value="NAD(P)-binding Rossmann-fold domains"/>
    <property type="match status" value="1"/>
</dbReference>
<accession>A0A2N9HIP5</accession>
<protein>
    <recommendedName>
        <fullName evidence="3">NmrA-like domain-containing protein</fullName>
    </recommendedName>
</protein>
<feature type="domain" description="NmrA-like" evidence="3">
    <location>
        <begin position="11"/>
        <end position="310"/>
    </location>
</feature>
<dbReference type="InterPro" id="IPR045312">
    <property type="entry name" value="PCBER-like"/>
</dbReference>
<evidence type="ECO:0000256" key="1">
    <source>
        <dbReference type="ARBA" id="ARBA00022857"/>
    </source>
</evidence>
<evidence type="ECO:0000259" key="3">
    <source>
        <dbReference type="Pfam" id="PF05368"/>
    </source>
</evidence>
<dbReference type="GO" id="GO:0009807">
    <property type="term" value="P:lignan biosynthetic process"/>
    <property type="evidence" value="ECO:0007669"/>
    <property type="project" value="UniProtKB-ARBA"/>
</dbReference>
<dbReference type="PANTHER" id="PTHR43349:SF89">
    <property type="entry name" value="LEUCANTHOCYANIDIN REDUCTASE"/>
    <property type="match status" value="1"/>
</dbReference>
<dbReference type="Gene3D" id="3.40.50.720">
    <property type="entry name" value="NAD(P)-binding Rossmann-like Domain"/>
    <property type="match status" value="1"/>
</dbReference>
<dbReference type="Gene3D" id="3.90.25.10">
    <property type="entry name" value="UDP-galactose 4-epimerase, domain 1"/>
    <property type="match status" value="1"/>
</dbReference>
<dbReference type="InterPro" id="IPR036291">
    <property type="entry name" value="NAD(P)-bd_dom_sf"/>
</dbReference>
<dbReference type="CDD" id="cd05259">
    <property type="entry name" value="PCBER_SDR_a"/>
    <property type="match status" value="1"/>
</dbReference>
<dbReference type="EMBL" id="OIVN01003557">
    <property type="protein sequence ID" value="SPD12072.1"/>
    <property type="molecule type" value="Genomic_DNA"/>
</dbReference>
<dbReference type="Pfam" id="PF05368">
    <property type="entry name" value="NmrA"/>
    <property type="match status" value="1"/>
</dbReference>
<dbReference type="AlphaFoldDB" id="A0A2N9HIP5"/>
<dbReference type="GO" id="GO:0016491">
    <property type="term" value="F:oxidoreductase activity"/>
    <property type="evidence" value="ECO:0007669"/>
    <property type="project" value="UniProtKB-KW"/>
</dbReference>
<dbReference type="InterPro" id="IPR008030">
    <property type="entry name" value="NmrA-like"/>
</dbReference>
<keyword evidence="1" id="KW-0521">NADP</keyword>
<reference evidence="4" key="1">
    <citation type="submission" date="2018-02" db="EMBL/GenBank/DDBJ databases">
        <authorList>
            <person name="Cohen D.B."/>
            <person name="Kent A.D."/>
        </authorList>
    </citation>
    <scope>NUCLEOTIDE SEQUENCE</scope>
</reference>
<evidence type="ECO:0000256" key="2">
    <source>
        <dbReference type="ARBA" id="ARBA00023002"/>
    </source>
</evidence>
<proteinExistence type="predicted"/>